<reference evidence="1 2" key="1">
    <citation type="submission" date="2019-05" db="EMBL/GenBank/DDBJ databases">
        <title>Another draft genome of Portunus trituberculatus and its Hox gene families provides insights of decapod evolution.</title>
        <authorList>
            <person name="Jeong J.-H."/>
            <person name="Song I."/>
            <person name="Kim S."/>
            <person name="Choi T."/>
            <person name="Kim D."/>
            <person name="Ryu S."/>
            <person name="Kim W."/>
        </authorList>
    </citation>
    <scope>NUCLEOTIDE SEQUENCE [LARGE SCALE GENOMIC DNA]</scope>
    <source>
        <tissue evidence="1">Muscle</tissue>
    </source>
</reference>
<protein>
    <submittedName>
        <fullName evidence="1">Uncharacterized protein</fullName>
    </submittedName>
</protein>
<dbReference type="Proteomes" id="UP000324222">
    <property type="component" value="Unassembled WGS sequence"/>
</dbReference>
<name>A0A5B7KIC4_PORTR</name>
<keyword evidence="2" id="KW-1185">Reference proteome</keyword>
<dbReference type="AlphaFoldDB" id="A0A5B7KIC4"/>
<accession>A0A5B7KIC4</accession>
<dbReference type="EMBL" id="VSRR010151938">
    <property type="protein sequence ID" value="MPD06576.1"/>
    <property type="molecule type" value="Genomic_DNA"/>
</dbReference>
<proteinExistence type="predicted"/>
<evidence type="ECO:0000313" key="1">
    <source>
        <dbReference type="EMBL" id="MPD06576.1"/>
    </source>
</evidence>
<sequence>MIHHKLEYAAVVWSLSSEKRYKIRMDSEDRYIDGARTTGPNI</sequence>
<gene>
    <name evidence="1" type="ORF">E2C01_102394</name>
</gene>
<organism evidence="1 2">
    <name type="scientific">Portunus trituberculatus</name>
    <name type="common">Swimming crab</name>
    <name type="synonym">Neptunus trituberculatus</name>
    <dbReference type="NCBI Taxonomy" id="210409"/>
    <lineage>
        <taxon>Eukaryota</taxon>
        <taxon>Metazoa</taxon>
        <taxon>Ecdysozoa</taxon>
        <taxon>Arthropoda</taxon>
        <taxon>Crustacea</taxon>
        <taxon>Multicrustacea</taxon>
        <taxon>Malacostraca</taxon>
        <taxon>Eumalacostraca</taxon>
        <taxon>Eucarida</taxon>
        <taxon>Decapoda</taxon>
        <taxon>Pleocyemata</taxon>
        <taxon>Brachyura</taxon>
        <taxon>Eubrachyura</taxon>
        <taxon>Portunoidea</taxon>
        <taxon>Portunidae</taxon>
        <taxon>Portuninae</taxon>
        <taxon>Portunus</taxon>
    </lineage>
</organism>
<comment type="caution">
    <text evidence="1">The sequence shown here is derived from an EMBL/GenBank/DDBJ whole genome shotgun (WGS) entry which is preliminary data.</text>
</comment>
<evidence type="ECO:0000313" key="2">
    <source>
        <dbReference type="Proteomes" id="UP000324222"/>
    </source>
</evidence>